<dbReference type="OMA" id="YFTEICT"/>
<name>A0A8C5KV18_JACJA</name>
<sequence>MNSSSSTMNEEPDTLSVANQLWDLVADPLNRRAIIQDQGFLPGLILFMDHPNSPVVHSALLALPYLAECHANREKMKGELGMMLSLQNIIQKTKTPFVYDGILLLFSFAYLPLNFKNMGPLLKSNVCAAFHFILYKAYD</sequence>
<dbReference type="PANTHER" id="PTHR46840:SF1">
    <property type="entry name" value="ARMADILLO REPEAT-CONTAINING PROTEIN 1"/>
    <property type="match status" value="1"/>
</dbReference>
<evidence type="ECO:0000256" key="3">
    <source>
        <dbReference type="ARBA" id="ARBA00022787"/>
    </source>
</evidence>
<dbReference type="InterPro" id="IPR016617">
    <property type="entry name" value="ARMC1"/>
</dbReference>
<dbReference type="SUPFAM" id="SSF48371">
    <property type="entry name" value="ARM repeat"/>
    <property type="match status" value="1"/>
</dbReference>
<evidence type="ECO:0000256" key="2">
    <source>
        <dbReference type="ARBA" id="ARBA00013732"/>
    </source>
</evidence>
<comment type="subunit">
    <text evidence="6">Interacts with mitochondrial contact site and cristae organizing system (MICOS) complex components IMMT/MIC60 and MICOS10/MIC10. Interacts with mitochondrial outer membrane sorting assembly machinery (SAM) complex components SAMM50 and MTX1.</text>
</comment>
<accession>A0A8C5KV18</accession>
<evidence type="ECO:0000256" key="4">
    <source>
        <dbReference type="ARBA" id="ARBA00023136"/>
    </source>
</evidence>
<reference evidence="7" key="1">
    <citation type="submission" date="2025-08" db="UniProtKB">
        <authorList>
            <consortium name="Ensembl"/>
        </authorList>
    </citation>
    <scope>IDENTIFICATION</scope>
</reference>
<keyword evidence="4" id="KW-0472">Membrane</keyword>
<evidence type="ECO:0000313" key="7">
    <source>
        <dbReference type="Ensembl" id="ENSJJAP00000012769.1"/>
    </source>
</evidence>
<keyword evidence="8" id="KW-1185">Reference proteome</keyword>
<protein>
    <recommendedName>
        <fullName evidence="2">Armadillo repeat-containing protein 1</fullName>
    </recommendedName>
</protein>
<dbReference type="InterPro" id="IPR011989">
    <property type="entry name" value="ARM-like"/>
</dbReference>
<evidence type="ECO:0000256" key="5">
    <source>
        <dbReference type="ARBA" id="ARBA00023764"/>
    </source>
</evidence>
<dbReference type="PANTHER" id="PTHR46840">
    <property type="entry name" value="ARMADILLO REPEAT-CONTAINING PROTEIN 1"/>
    <property type="match status" value="1"/>
</dbReference>
<dbReference type="InterPro" id="IPR016024">
    <property type="entry name" value="ARM-type_fold"/>
</dbReference>
<evidence type="ECO:0000313" key="8">
    <source>
        <dbReference type="Proteomes" id="UP000694385"/>
    </source>
</evidence>
<keyword evidence="3" id="KW-1000">Mitochondrion outer membrane</keyword>
<dbReference type="GO" id="GO:0005741">
    <property type="term" value="C:mitochondrial outer membrane"/>
    <property type="evidence" value="ECO:0007669"/>
    <property type="project" value="UniProtKB-SubCell"/>
</dbReference>
<comment type="subcellular location">
    <subcellularLocation>
        <location evidence="1">Mitochondrion outer membrane</location>
    </subcellularLocation>
</comment>
<dbReference type="Proteomes" id="UP000694385">
    <property type="component" value="Unassembled WGS sequence"/>
</dbReference>
<evidence type="ECO:0000256" key="1">
    <source>
        <dbReference type="ARBA" id="ARBA00004294"/>
    </source>
</evidence>
<dbReference type="GeneTree" id="ENSGT00940000168359"/>
<dbReference type="Ensembl" id="ENSJJAT00000019253.1">
    <property type="protein sequence ID" value="ENSJJAP00000012769.1"/>
    <property type="gene ID" value="ENSJJAG00000015719.1"/>
</dbReference>
<keyword evidence="3" id="KW-0496">Mitochondrion</keyword>
<proteinExistence type="predicted"/>
<dbReference type="Gene3D" id="1.25.10.10">
    <property type="entry name" value="Leucine-rich Repeat Variant"/>
    <property type="match status" value="1"/>
</dbReference>
<reference evidence="7" key="2">
    <citation type="submission" date="2025-09" db="UniProtKB">
        <authorList>
            <consortium name="Ensembl"/>
        </authorList>
    </citation>
    <scope>IDENTIFICATION</scope>
</reference>
<evidence type="ECO:0000256" key="6">
    <source>
        <dbReference type="ARBA" id="ARBA00046478"/>
    </source>
</evidence>
<organism evidence="7 8">
    <name type="scientific">Jaculus jaculus</name>
    <name type="common">Lesser Egyptian jerboa</name>
    <dbReference type="NCBI Taxonomy" id="51337"/>
    <lineage>
        <taxon>Eukaryota</taxon>
        <taxon>Metazoa</taxon>
        <taxon>Chordata</taxon>
        <taxon>Craniata</taxon>
        <taxon>Vertebrata</taxon>
        <taxon>Euteleostomi</taxon>
        <taxon>Mammalia</taxon>
        <taxon>Eutheria</taxon>
        <taxon>Euarchontoglires</taxon>
        <taxon>Glires</taxon>
        <taxon>Rodentia</taxon>
        <taxon>Myomorpha</taxon>
        <taxon>Dipodoidea</taxon>
        <taxon>Dipodidae</taxon>
        <taxon>Dipodinae</taxon>
        <taxon>Jaculus</taxon>
    </lineage>
</organism>
<dbReference type="AlphaFoldDB" id="A0A8C5KV18"/>
<comment type="function">
    <text evidence="5">In association with mitochondrial contact site and cristae organizing system (MICOS) complex components and mitochondrial outer membrane sorting assembly machinery (SAM) complex components may regulate mitochondrial dynamics playing a role in determining mitochondrial length, distribution and motility.</text>
</comment>